<dbReference type="CTD" id="6367"/>
<organism evidence="10 11">
    <name type="scientific">Peromyscus maniculatus bairdii</name>
    <name type="common">Prairie deer mouse</name>
    <dbReference type="NCBI Taxonomy" id="230844"/>
    <lineage>
        <taxon>Eukaryota</taxon>
        <taxon>Metazoa</taxon>
        <taxon>Chordata</taxon>
        <taxon>Craniata</taxon>
        <taxon>Vertebrata</taxon>
        <taxon>Euteleostomi</taxon>
        <taxon>Mammalia</taxon>
        <taxon>Eutheria</taxon>
        <taxon>Euarchontoglires</taxon>
        <taxon>Glires</taxon>
        <taxon>Rodentia</taxon>
        <taxon>Myomorpha</taxon>
        <taxon>Muroidea</taxon>
        <taxon>Cricetidae</taxon>
        <taxon>Neotominae</taxon>
        <taxon>Peromyscus</taxon>
    </lineage>
</organism>
<evidence type="ECO:0000256" key="6">
    <source>
        <dbReference type="ARBA" id="ARBA00022729"/>
    </source>
</evidence>
<dbReference type="GO" id="GO:0008009">
    <property type="term" value="F:chemokine activity"/>
    <property type="evidence" value="ECO:0007669"/>
    <property type="project" value="InterPro"/>
</dbReference>
<dbReference type="PANTHER" id="PTHR12015">
    <property type="entry name" value="SMALL INDUCIBLE CYTOKINE A"/>
    <property type="match status" value="1"/>
</dbReference>
<dbReference type="AlphaFoldDB" id="A0A6I9LZY8"/>
<evidence type="ECO:0000256" key="5">
    <source>
        <dbReference type="ARBA" id="ARBA00022525"/>
    </source>
</evidence>
<keyword evidence="7" id="KW-1015">Disulfide bond</keyword>
<dbReference type="Pfam" id="PF00048">
    <property type="entry name" value="IL8"/>
    <property type="match status" value="1"/>
</dbReference>
<dbReference type="GeneTree" id="ENSGT01100000263482"/>
<accession>A0A6I9LZY8</accession>
<dbReference type="GO" id="GO:0048020">
    <property type="term" value="F:CCR chemokine receptor binding"/>
    <property type="evidence" value="ECO:0007669"/>
    <property type="project" value="TreeGrafter"/>
</dbReference>
<dbReference type="Gene3D" id="2.40.50.40">
    <property type="match status" value="1"/>
</dbReference>
<comment type="similarity">
    <text evidence="2 8">Belongs to the intercrine beta (chemokine CC) family.</text>
</comment>
<name>A0A6I9LZY8_PERMB</name>
<dbReference type="OrthoDB" id="9892424at2759"/>
<evidence type="ECO:0000256" key="7">
    <source>
        <dbReference type="ARBA" id="ARBA00023157"/>
    </source>
</evidence>
<comment type="subcellular location">
    <subcellularLocation>
        <location evidence="1 8">Secreted</location>
    </subcellularLocation>
</comment>
<dbReference type="PANTHER" id="PTHR12015:SF102">
    <property type="entry name" value="C-C MOTIF CHEMOKINE 22"/>
    <property type="match status" value="1"/>
</dbReference>
<dbReference type="GO" id="GO:0006954">
    <property type="term" value="P:inflammatory response"/>
    <property type="evidence" value="ECO:0007669"/>
    <property type="project" value="TreeGrafter"/>
</dbReference>
<dbReference type="SUPFAM" id="SSF54117">
    <property type="entry name" value="Interleukin 8-like chemokines"/>
    <property type="match status" value="1"/>
</dbReference>
<gene>
    <name evidence="10" type="primary">Ccl22</name>
</gene>
<sequence>MASLRTPLLVALILLAVVLQTSDAGPYGTNVEDTICCRDYIRRPLPLRVVKEFFWTSKSCRKPGVVLITFKNRDICADPSMPWVKRILFKLT</sequence>
<dbReference type="GO" id="GO:0005615">
    <property type="term" value="C:extracellular space"/>
    <property type="evidence" value="ECO:0007669"/>
    <property type="project" value="UniProtKB-KW"/>
</dbReference>
<keyword evidence="6 8" id="KW-0732">Signal</keyword>
<dbReference type="Proteomes" id="UP000694547">
    <property type="component" value="Chromosome 5"/>
</dbReference>
<dbReference type="GO" id="GO:0030335">
    <property type="term" value="P:positive regulation of cell migration"/>
    <property type="evidence" value="ECO:0007669"/>
    <property type="project" value="TreeGrafter"/>
</dbReference>
<dbReference type="GO" id="GO:0048245">
    <property type="term" value="P:eosinophil chemotaxis"/>
    <property type="evidence" value="ECO:0007669"/>
    <property type="project" value="TreeGrafter"/>
</dbReference>
<dbReference type="PROSITE" id="PS00472">
    <property type="entry name" value="SMALL_CYTOKINES_CC"/>
    <property type="match status" value="1"/>
</dbReference>
<evidence type="ECO:0000313" key="10">
    <source>
        <dbReference type="Ensembl" id="ENSPEMP00000022937.1"/>
    </source>
</evidence>
<dbReference type="GeneID" id="102916534"/>
<feature type="domain" description="Chemokine interleukin-8-like" evidence="9">
    <location>
        <begin position="33"/>
        <end position="91"/>
    </location>
</feature>
<dbReference type="GO" id="GO:0061844">
    <property type="term" value="P:antimicrobial humoral immune response mediated by antimicrobial peptide"/>
    <property type="evidence" value="ECO:0007669"/>
    <property type="project" value="TreeGrafter"/>
</dbReference>
<feature type="chain" id="PRO_5044517888" description="C-C motif chemokine" evidence="8">
    <location>
        <begin position="25"/>
        <end position="92"/>
    </location>
</feature>
<dbReference type="InterPro" id="IPR000827">
    <property type="entry name" value="Chemokine_CC_CS"/>
</dbReference>
<dbReference type="InterPro" id="IPR036048">
    <property type="entry name" value="Interleukin_8-like_sf"/>
</dbReference>
<keyword evidence="5 8" id="KW-0964">Secreted</keyword>
<dbReference type="InterPro" id="IPR001811">
    <property type="entry name" value="Chemokine_IL8-like_dom"/>
</dbReference>
<reference evidence="10" key="2">
    <citation type="submission" date="2025-08" db="UniProtKB">
        <authorList>
            <consortium name="Ensembl"/>
        </authorList>
    </citation>
    <scope>IDENTIFICATION</scope>
</reference>
<keyword evidence="11" id="KW-1185">Reference proteome</keyword>
<dbReference type="GO" id="GO:0070098">
    <property type="term" value="P:chemokine-mediated signaling pathway"/>
    <property type="evidence" value="ECO:0007669"/>
    <property type="project" value="TreeGrafter"/>
</dbReference>
<proteinExistence type="inferred from homology"/>
<keyword evidence="3 8" id="KW-0145">Chemotaxis</keyword>
<dbReference type="RefSeq" id="XP_006985290.1">
    <property type="nucleotide sequence ID" value="XM_006985228.3"/>
</dbReference>
<evidence type="ECO:0000313" key="11">
    <source>
        <dbReference type="Proteomes" id="UP000694547"/>
    </source>
</evidence>
<evidence type="ECO:0000256" key="3">
    <source>
        <dbReference type="ARBA" id="ARBA00022500"/>
    </source>
</evidence>
<feature type="signal peptide" evidence="8">
    <location>
        <begin position="1"/>
        <end position="24"/>
    </location>
</feature>
<dbReference type="Ensembl" id="ENSPEMT00000027307.2">
    <property type="protein sequence ID" value="ENSPEMP00000022937.1"/>
    <property type="gene ID" value="ENSPEMG00000020137.2"/>
</dbReference>
<evidence type="ECO:0000256" key="4">
    <source>
        <dbReference type="ARBA" id="ARBA00022514"/>
    </source>
</evidence>
<evidence type="ECO:0000256" key="8">
    <source>
        <dbReference type="RuleBase" id="RU361150"/>
    </source>
</evidence>
<evidence type="ECO:0000259" key="9">
    <source>
        <dbReference type="SMART" id="SM00199"/>
    </source>
</evidence>
<protein>
    <recommendedName>
        <fullName evidence="8">C-C motif chemokine</fullName>
    </recommendedName>
</protein>
<dbReference type="SMART" id="SM00199">
    <property type="entry name" value="SCY"/>
    <property type="match status" value="1"/>
</dbReference>
<dbReference type="FunFam" id="2.40.50.40:FF:000025">
    <property type="entry name" value="C-C motif chemokine"/>
    <property type="match status" value="1"/>
</dbReference>
<dbReference type="PRINTS" id="PR00436">
    <property type="entry name" value="INTERLEUKIN8"/>
</dbReference>
<dbReference type="CDD" id="cd00272">
    <property type="entry name" value="Chemokine_CC"/>
    <property type="match status" value="1"/>
</dbReference>
<evidence type="ECO:0000256" key="1">
    <source>
        <dbReference type="ARBA" id="ARBA00004613"/>
    </source>
</evidence>
<reference evidence="10 11" key="1">
    <citation type="submission" date="2018-10" db="EMBL/GenBank/DDBJ databases">
        <title>Improved assembly of the deer mouse Peromyscus maniculatus genome.</title>
        <authorList>
            <person name="Lassance J.-M."/>
            <person name="Hoekstra H.E."/>
        </authorList>
    </citation>
    <scope>NUCLEOTIDE SEQUENCE [LARGE SCALE GENOMIC DNA]</scope>
</reference>
<keyword evidence="4 8" id="KW-0202">Cytokine</keyword>
<reference evidence="10" key="3">
    <citation type="submission" date="2025-09" db="UniProtKB">
        <authorList>
            <consortium name="Ensembl"/>
        </authorList>
    </citation>
    <scope>IDENTIFICATION</scope>
</reference>
<dbReference type="InterPro" id="IPR039809">
    <property type="entry name" value="Chemokine_b/g/d"/>
</dbReference>
<evidence type="ECO:0000256" key="2">
    <source>
        <dbReference type="ARBA" id="ARBA00010868"/>
    </source>
</evidence>